<name>A0A914CVX6_9BILA</name>
<accession>A0A914CVX6</accession>
<evidence type="ECO:0000313" key="2">
    <source>
        <dbReference type="WBParaSite" id="ACRNAN_scaffold1438.g17420.t2"/>
    </source>
</evidence>
<evidence type="ECO:0000313" key="1">
    <source>
        <dbReference type="Proteomes" id="UP000887540"/>
    </source>
</evidence>
<organism evidence="1 2">
    <name type="scientific">Acrobeloides nanus</name>
    <dbReference type="NCBI Taxonomy" id="290746"/>
    <lineage>
        <taxon>Eukaryota</taxon>
        <taxon>Metazoa</taxon>
        <taxon>Ecdysozoa</taxon>
        <taxon>Nematoda</taxon>
        <taxon>Chromadorea</taxon>
        <taxon>Rhabditida</taxon>
        <taxon>Tylenchina</taxon>
        <taxon>Cephalobomorpha</taxon>
        <taxon>Cephaloboidea</taxon>
        <taxon>Cephalobidae</taxon>
        <taxon>Acrobeloides</taxon>
    </lineage>
</organism>
<dbReference type="WBParaSite" id="ACRNAN_scaffold1438.g17420.t2">
    <property type="protein sequence ID" value="ACRNAN_scaffold1438.g17420.t2"/>
    <property type="gene ID" value="ACRNAN_scaffold1438.g17420"/>
</dbReference>
<protein>
    <submittedName>
        <fullName evidence="2">Fucosyltransferase</fullName>
    </submittedName>
</protein>
<sequence>MDGFPQFIISLFTTPLYAAYKKLPDYFNLTLSYRRDSDLVYLYDGFKPIENHSDSNQVWLEKEILFRMNHSSIFSSKNPGKIQSYPEYLKDSISIIPIPIRSLILIPELNTTEN</sequence>
<keyword evidence="1" id="KW-1185">Reference proteome</keyword>
<reference evidence="2" key="1">
    <citation type="submission" date="2022-11" db="UniProtKB">
        <authorList>
            <consortium name="WormBaseParasite"/>
        </authorList>
    </citation>
    <scope>IDENTIFICATION</scope>
</reference>
<proteinExistence type="predicted"/>
<dbReference type="Proteomes" id="UP000887540">
    <property type="component" value="Unplaced"/>
</dbReference>
<dbReference type="AlphaFoldDB" id="A0A914CVX6"/>